<evidence type="ECO:0000313" key="4">
    <source>
        <dbReference type="Proteomes" id="UP000285532"/>
    </source>
</evidence>
<evidence type="ECO:0000256" key="1">
    <source>
        <dbReference type="SAM" id="Coils"/>
    </source>
</evidence>
<protein>
    <submittedName>
        <fullName evidence="3">Uncharacterized protein</fullName>
    </submittedName>
</protein>
<keyword evidence="2" id="KW-0812">Transmembrane</keyword>
<organism evidence="3 4">
    <name type="scientific">Lacticaseibacillus paracasei</name>
    <name type="common">Lactobacillus paracasei</name>
    <dbReference type="NCBI Taxonomy" id="1597"/>
    <lineage>
        <taxon>Bacteria</taxon>
        <taxon>Bacillati</taxon>
        <taxon>Bacillota</taxon>
        <taxon>Bacilli</taxon>
        <taxon>Lactobacillales</taxon>
        <taxon>Lactobacillaceae</taxon>
        <taxon>Lacticaseibacillus</taxon>
    </lineage>
</organism>
<dbReference type="RefSeq" id="WP_128518852.1">
    <property type="nucleotide sequence ID" value="NZ_LKFU01000046.1"/>
</dbReference>
<keyword evidence="1" id="KW-0175">Coiled coil</keyword>
<evidence type="ECO:0000313" key="3">
    <source>
        <dbReference type="EMBL" id="RND87398.1"/>
    </source>
</evidence>
<dbReference type="AlphaFoldDB" id="A0A422MCP9"/>
<keyword evidence="2" id="KW-0472">Membrane</keyword>
<reference evidence="3 4" key="1">
    <citation type="journal article" date="2018" name="Front. Microbiol.">
        <title>Conversion of Methionine to Cysteine in Lactobacillus paracasei Depends on the Highly Mobile cysK-ctl-cysE Gene Cluster.</title>
        <authorList>
            <person name="Wuthrich D."/>
            <person name="Irmler S."/>
            <person name="Berthoud H."/>
            <person name="Guggenbuhl B."/>
            <person name="Eugster E."/>
            <person name="Bruggmann R."/>
        </authorList>
    </citation>
    <scope>NUCLEOTIDE SEQUENCE [LARGE SCALE GENOMIC DNA]</scope>
    <source>
        <strain evidence="3 4">FAM18172</strain>
    </source>
</reference>
<feature type="transmembrane region" description="Helical" evidence="2">
    <location>
        <begin position="44"/>
        <end position="62"/>
    </location>
</feature>
<gene>
    <name evidence="3" type="ORF">FAM18172_00922</name>
</gene>
<evidence type="ECO:0000256" key="2">
    <source>
        <dbReference type="SAM" id="Phobius"/>
    </source>
</evidence>
<keyword evidence="2" id="KW-1133">Transmembrane helix</keyword>
<name>A0A422MCP9_LACPA</name>
<feature type="transmembrane region" description="Helical" evidence="2">
    <location>
        <begin position="12"/>
        <end position="32"/>
    </location>
</feature>
<comment type="caution">
    <text evidence="3">The sequence shown here is derived from an EMBL/GenBank/DDBJ whole genome shotgun (WGS) entry which is preliminary data.</text>
</comment>
<dbReference type="EMBL" id="LKFU01000046">
    <property type="protein sequence ID" value="RND87398.1"/>
    <property type="molecule type" value="Genomic_DNA"/>
</dbReference>
<feature type="coiled-coil region" evidence="1">
    <location>
        <begin position="65"/>
        <end position="99"/>
    </location>
</feature>
<sequence>MKTTVRLLPPHTASIFTFFIAVGSILSLMHEFTPYLNWGENSKSIFFLWFSCLLVVLYINRLKEYASLKKKVDELTGKLESVERNRDGLIQQYNRSNKKIKSMKIYNSLLWSEIERYTSSFPDKEKSEVYRRILLEDRVSEAIQDGKIQSSKNNR</sequence>
<proteinExistence type="predicted"/>
<accession>A0A422MCP9</accession>
<dbReference type="Proteomes" id="UP000285532">
    <property type="component" value="Unassembled WGS sequence"/>
</dbReference>